<dbReference type="GO" id="GO:0005694">
    <property type="term" value="C:chromosome"/>
    <property type="evidence" value="ECO:0007669"/>
    <property type="project" value="UniProtKB-SubCell"/>
</dbReference>
<keyword evidence="6 10" id="KW-0694">RNA-binding</keyword>
<evidence type="ECO:0000259" key="15">
    <source>
        <dbReference type="Pfam" id="PF17405"/>
    </source>
</evidence>
<dbReference type="Pfam" id="PF17403">
    <property type="entry name" value="Nrap_D2"/>
    <property type="match status" value="1"/>
</dbReference>
<feature type="domain" description="Nrap protein" evidence="15">
    <location>
        <begin position="650"/>
        <end position="858"/>
    </location>
</feature>
<feature type="region of interest" description="Disordered" evidence="11">
    <location>
        <begin position="1"/>
        <end position="71"/>
    </location>
</feature>
<evidence type="ECO:0000259" key="14">
    <source>
        <dbReference type="Pfam" id="PF17404"/>
    </source>
</evidence>
<dbReference type="Pfam" id="PF17407">
    <property type="entry name" value="Nrap_D6"/>
    <property type="match status" value="1"/>
</dbReference>
<evidence type="ECO:0000259" key="16">
    <source>
        <dbReference type="Pfam" id="PF17406"/>
    </source>
</evidence>
<feature type="domain" description="Nrap protein" evidence="12">
    <location>
        <begin position="203"/>
        <end position="339"/>
    </location>
</feature>
<dbReference type="InterPro" id="IPR035368">
    <property type="entry name" value="Nrap_D3"/>
</dbReference>
<comment type="caution">
    <text evidence="18">The sequence shown here is derived from an EMBL/GenBank/DDBJ whole genome shotgun (WGS) entry which is preliminary data.</text>
</comment>
<feature type="domain" description="Nrap protein" evidence="16">
    <location>
        <begin position="860"/>
        <end position="1014"/>
    </location>
</feature>
<keyword evidence="19" id="KW-1185">Reference proteome</keyword>
<dbReference type="FunFam" id="1.10.1410.10:FF:000006">
    <property type="entry name" value="Nucleolar protein 6"/>
    <property type="match status" value="1"/>
</dbReference>
<keyword evidence="5" id="KW-0158">Chromosome</keyword>
<dbReference type="Pfam" id="PF17405">
    <property type="entry name" value="Nrap_D4"/>
    <property type="match status" value="1"/>
</dbReference>
<dbReference type="GO" id="GO:0032040">
    <property type="term" value="C:small-subunit processome"/>
    <property type="evidence" value="ECO:0007669"/>
    <property type="project" value="TreeGrafter"/>
</dbReference>
<evidence type="ECO:0000313" key="18">
    <source>
        <dbReference type="EMBL" id="KAK9745980.1"/>
    </source>
</evidence>
<dbReference type="PANTHER" id="PTHR17972:SF0">
    <property type="entry name" value="NUCLEOLAR PROTEIN 6"/>
    <property type="match status" value="1"/>
</dbReference>
<reference evidence="18 19" key="1">
    <citation type="journal article" date="2024" name="BMC Genomics">
        <title>De novo assembly and annotation of Popillia japonica's genome with initial clues to its potential as an invasive pest.</title>
        <authorList>
            <person name="Cucini C."/>
            <person name="Boschi S."/>
            <person name="Funari R."/>
            <person name="Cardaioli E."/>
            <person name="Iannotti N."/>
            <person name="Marturano G."/>
            <person name="Paoli F."/>
            <person name="Bruttini M."/>
            <person name="Carapelli A."/>
            <person name="Frati F."/>
            <person name="Nardi F."/>
        </authorList>
    </citation>
    <scope>NUCLEOTIDE SEQUENCE [LARGE SCALE GENOMIC DNA]</scope>
    <source>
        <strain evidence="18">DMR45628</strain>
    </source>
</reference>
<comment type="subcellular location">
    <subcellularLocation>
        <location evidence="1">Chromosome</location>
    </subcellularLocation>
    <subcellularLocation>
        <location evidence="2 10">Nucleus</location>
        <location evidence="2 10">Nucleolus</location>
    </subcellularLocation>
</comment>
<dbReference type="InterPro" id="IPR005554">
    <property type="entry name" value="NOL6/Upt22"/>
</dbReference>
<evidence type="ECO:0000256" key="1">
    <source>
        <dbReference type="ARBA" id="ARBA00004286"/>
    </source>
</evidence>
<dbReference type="PANTHER" id="PTHR17972">
    <property type="entry name" value="NUCLEOLAR RNA-ASSOCIATED PROTEIN"/>
    <property type="match status" value="1"/>
</dbReference>
<dbReference type="GO" id="GO:0006364">
    <property type="term" value="P:rRNA processing"/>
    <property type="evidence" value="ECO:0007669"/>
    <property type="project" value="TreeGrafter"/>
</dbReference>
<dbReference type="Pfam" id="PF03813">
    <property type="entry name" value="Nrap"/>
    <property type="match status" value="1"/>
</dbReference>
<comment type="subunit">
    <text evidence="9">Part of the small subunit (SSU) processome, composed of more than 70 proteins and the RNA chaperone small nucleolar RNA (snoRNA) U3.</text>
</comment>
<dbReference type="InterPro" id="IPR035369">
    <property type="entry name" value="Nrap_D4"/>
</dbReference>
<evidence type="ECO:0000256" key="8">
    <source>
        <dbReference type="ARBA" id="ARBA00035000"/>
    </source>
</evidence>
<dbReference type="InterPro" id="IPR035371">
    <property type="entry name" value="Nrap_D6"/>
</dbReference>
<gene>
    <name evidence="18" type="ORF">QE152_g6458</name>
</gene>
<feature type="domain" description="Nrap protein" evidence="13">
    <location>
        <begin position="345"/>
        <end position="482"/>
    </location>
</feature>
<dbReference type="Gene3D" id="3.30.70.3030">
    <property type="match status" value="1"/>
</dbReference>
<comment type="similarity">
    <text evidence="3 10">Belongs to the NRAP family.</text>
</comment>
<sequence length="1152" mass="134505">MSDDNSSLSETELQTNDDQMRKRKFTNSFPETQKSKKNKKELLQTNDDQMRKRKFTNSFPETQKSKKNKKELLKAPTTEELNQLRETENLYSSNLIRLQIEEVLAEISPKQKFLHQIEHWFNQFSSVIENLEDKNDILIGEINFPANEGSNKKDTFLNVLVENMTALKHDKDFIIKFIHPESCSIFGEYQLQCLSKTDTQLNINVKIPAACFSTKDYLNNRYFIKRHYYLVYLLHSLKKKILASKIEILFYDNLKFCPFIQIQPEFSDKIKINVFASISENYFNLNRFLPDRNNVKYDFSSDFKDIAAKDFGEVGTPIYNSFIARDCTLQMNYDILQNLLNVKNIQDGIKLLILWLTQRQINKGTGNFVNELIFYTIAYLVKTKKINAHMSSYQVVRIFWSFLKDSKWNEEPISLSNDVKTNTINMFKENYDVVFLDISGSFNIASFLHLGVYCRLKQEAQLALQILDGDKFNAFSSLFLAKVPFILQYDALLLLQDKNKFAIIYENIPSERKWKYYGFYDFLIINEIFNILQRGLTNRVSSIVPHVNEHIIERNSSMSNVTFGISLNPEFAFNIIERGPSEDNLVAVKQFQEFWKGLTSFRRFQDSSVAEVVYFQCRTLQDKRNIFLKILEFLFTKKYPINMKVVANEFEKVLKLEKTIINFPTGTNEEACLKVKHVYTDLTKILRGLQLPLIITNIQGSSDVFSYTEAFPPIPTTYNGDKHLQVIDNKFILSKDVQNLLQHVTPIECVVQMGKSSGWPDDVNVLRCMKCEFYIRLSELLESECNIISTVTLDYLDIFYEGLVFRIRLFVPKELMLLKKIVDNEGIISYKDNKESVKLERELEILPKITSALSGLHHSYPSFGPACALIKRWLRAQMIDGYHIADTVINLWNASVFLNDLPYEAAQLPQIAFLRFLKYLIDFDWKLNPVIVNFNEDISKSELSDIEARFQKNRNSFPHLYMITPYDQTKSIFTKQHPSKHILKRIQLLASETYKFLQDAVTKWDDFPIKDLFIPSLLGYDVVIYLKTSLNPLSHQSLFLYNSLDMSYIERYDKTVSTKMPIVDFNPVDKYIKELREIYGEYAVFFHDSYGGNVIGILWNKHVSEPRDFKVLHVNAKKVIDGKLTINYDVILEDIYNRGYGIIKSIEKKLII</sequence>
<evidence type="ECO:0000256" key="9">
    <source>
        <dbReference type="ARBA" id="ARBA00035020"/>
    </source>
</evidence>
<evidence type="ECO:0000256" key="4">
    <source>
        <dbReference type="ARBA" id="ARBA00016437"/>
    </source>
</evidence>
<accession>A0AAW1MEK9</accession>
<name>A0AAW1MEK9_POPJA</name>
<dbReference type="InterPro" id="IPR035367">
    <property type="entry name" value="Nrap_D2"/>
</dbReference>
<dbReference type="EMBL" id="JASPKY010000043">
    <property type="protein sequence ID" value="KAK9745980.1"/>
    <property type="molecule type" value="Genomic_DNA"/>
</dbReference>
<evidence type="ECO:0000256" key="7">
    <source>
        <dbReference type="ARBA" id="ARBA00023242"/>
    </source>
</evidence>
<evidence type="ECO:0000256" key="10">
    <source>
        <dbReference type="RuleBase" id="RU364032"/>
    </source>
</evidence>
<dbReference type="InterPro" id="IPR035082">
    <property type="entry name" value="Nrap_D1"/>
</dbReference>
<evidence type="ECO:0000256" key="5">
    <source>
        <dbReference type="ARBA" id="ARBA00022454"/>
    </source>
</evidence>
<feature type="domain" description="Nrap protein" evidence="14">
    <location>
        <begin position="486"/>
        <end position="638"/>
    </location>
</feature>
<keyword evidence="7 10" id="KW-0539">Nucleus</keyword>
<dbReference type="Pfam" id="PF17406">
    <property type="entry name" value="Nrap_D5"/>
    <property type="match status" value="1"/>
</dbReference>
<evidence type="ECO:0000313" key="19">
    <source>
        <dbReference type="Proteomes" id="UP001458880"/>
    </source>
</evidence>
<evidence type="ECO:0000259" key="17">
    <source>
        <dbReference type="Pfam" id="PF17407"/>
    </source>
</evidence>
<dbReference type="Gene3D" id="1.10.1410.10">
    <property type="match status" value="2"/>
</dbReference>
<comment type="function">
    <text evidence="8">Part of the small subunit (SSU) processome, first precursor of the small eukaryotic ribosomal subunit. During the assembly of the SSU processome in the nucleolus, many ribosome biogenesis factors, an RNA chaperone and ribosomal proteins associate with the nascent pre-rRNA and work in concert to generate RNA folding, modifications, rearrangements and cleavage as well as targeted degradation of pre-ribosomal RNA by the RNA exosome.</text>
</comment>
<feature type="compositionally biased region" description="Polar residues" evidence="11">
    <location>
        <begin position="1"/>
        <end position="17"/>
    </location>
</feature>
<dbReference type="InterPro" id="IPR035370">
    <property type="entry name" value="Nrap_D5"/>
</dbReference>
<evidence type="ECO:0000256" key="6">
    <source>
        <dbReference type="ARBA" id="ARBA00022884"/>
    </source>
</evidence>
<evidence type="ECO:0000259" key="12">
    <source>
        <dbReference type="Pfam" id="PF03813"/>
    </source>
</evidence>
<feature type="domain" description="Nrap protein" evidence="17">
    <location>
        <begin position="1019"/>
        <end position="1146"/>
    </location>
</feature>
<dbReference type="GO" id="GO:0006409">
    <property type="term" value="P:tRNA export from nucleus"/>
    <property type="evidence" value="ECO:0007669"/>
    <property type="project" value="TreeGrafter"/>
</dbReference>
<evidence type="ECO:0000256" key="2">
    <source>
        <dbReference type="ARBA" id="ARBA00004604"/>
    </source>
</evidence>
<protein>
    <recommendedName>
        <fullName evidence="4 10">Nucleolar protein 6</fullName>
    </recommendedName>
</protein>
<dbReference type="GO" id="GO:0003723">
    <property type="term" value="F:RNA binding"/>
    <property type="evidence" value="ECO:0007669"/>
    <property type="project" value="UniProtKB-KW"/>
</dbReference>
<dbReference type="Proteomes" id="UP001458880">
    <property type="component" value="Unassembled WGS sequence"/>
</dbReference>
<evidence type="ECO:0000256" key="11">
    <source>
        <dbReference type="SAM" id="MobiDB-lite"/>
    </source>
</evidence>
<dbReference type="GO" id="GO:0032545">
    <property type="term" value="C:CURI complex"/>
    <property type="evidence" value="ECO:0007669"/>
    <property type="project" value="TreeGrafter"/>
</dbReference>
<evidence type="ECO:0000256" key="3">
    <source>
        <dbReference type="ARBA" id="ARBA00006674"/>
    </source>
</evidence>
<organism evidence="18 19">
    <name type="scientific">Popillia japonica</name>
    <name type="common">Japanese beetle</name>
    <dbReference type="NCBI Taxonomy" id="7064"/>
    <lineage>
        <taxon>Eukaryota</taxon>
        <taxon>Metazoa</taxon>
        <taxon>Ecdysozoa</taxon>
        <taxon>Arthropoda</taxon>
        <taxon>Hexapoda</taxon>
        <taxon>Insecta</taxon>
        <taxon>Pterygota</taxon>
        <taxon>Neoptera</taxon>
        <taxon>Endopterygota</taxon>
        <taxon>Coleoptera</taxon>
        <taxon>Polyphaga</taxon>
        <taxon>Scarabaeiformia</taxon>
        <taxon>Scarabaeidae</taxon>
        <taxon>Rutelinae</taxon>
        <taxon>Popillia</taxon>
    </lineage>
</organism>
<dbReference type="GO" id="GO:0034456">
    <property type="term" value="C:UTP-C complex"/>
    <property type="evidence" value="ECO:0007669"/>
    <property type="project" value="TreeGrafter"/>
</dbReference>
<proteinExistence type="inferred from homology"/>
<dbReference type="Pfam" id="PF17404">
    <property type="entry name" value="Nrap_D3"/>
    <property type="match status" value="1"/>
</dbReference>
<evidence type="ECO:0000259" key="13">
    <source>
        <dbReference type="Pfam" id="PF17403"/>
    </source>
</evidence>
<dbReference type="AlphaFoldDB" id="A0AAW1MEK9"/>